<dbReference type="InterPro" id="IPR011335">
    <property type="entry name" value="Restrct_endonuc-II-like"/>
</dbReference>
<dbReference type="KEGG" id="tli:Tlie_0527"/>
<evidence type="ECO:0000256" key="1">
    <source>
        <dbReference type="ARBA" id="ARBA00006738"/>
    </source>
</evidence>
<keyword evidence="4" id="KW-1185">Reference proteome</keyword>
<dbReference type="SUPFAM" id="SSF52980">
    <property type="entry name" value="Restriction endonuclease-like"/>
    <property type="match status" value="1"/>
</dbReference>
<dbReference type="HOGENOM" id="CLU_115353_2_3_0"/>
<comment type="similarity">
    <text evidence="1 2">Belongs to the UPF0102 family.</text>
</comment>
<proteinExistence type="inferred from homology"/>
<dbReference type="AlphaFoldDB" id="G7V826"/>
<dbReference type="PANTHER" id="PTHR34039">
    <property type="entry name" value="UPF0102 PROTEIN YRAN"/>
    <property type="match status" value="1"/>
</dbReference>
<dbReference type="Proteomes" id="UP000005868">
    <property type="component" value="Chromosome"/>
</dbReference>
<dbReference type="PANTHER" id="PTHR34039:SF1">
    <property type="entry name" value="UPF0102 PROTEIN YRAN"/>
    <property type="match status" value="1"/>
</dbReference>
<reference evidence="3 4" key="2">
    <citation type="journal article" date="2012" name="Stand. Genomic Sci.">
        <title>Genome sequence of the moderately thermophilic, amino-acid-degrading and sulfur-reducing bacterium Thermovirga lienii type strain (Cas60314(T)).</title>
        <authorList>
            <person name="Goker M."/>
            <person name="Saunders E."/>
            <person name="Lapidus A."/>
            <person name="Nolan M."/>
            <person name="Lucas S."/>
            <person name="Hammon N."/>
            <person name="Deshpande S."/>
            <person name="Cheng J.F."/>
            <person name="Han C."/>
            <person name="Tapia R."/>
            <person name="Goodwin L.A."/>
            <person name="Pitluck S."/>
            <person name="Liolios K."/>
            <person name="Mavromatis K."/>
            <person name="Pagani I."/>
            <person name="Ivanova N."/>
            <person name="Mikhailova N."/>
            <person name="Pati A."/>
            <person name="Chen A."/>
            <person name="Palaniappan K."/>
            <person name="Land M."/>
            <person name="Chang Y.J."/>
            <person name="Jeffries C.D."/>
            <person name="Brambilla E.M."/>
            <person name="Rohde M."/>
            <person name="Spring S."/>
            <person name="Detter J.C."/>
            <person name="Woyke T."/>
            <person name="Bristow J."/>
            <person name="Eisen J.A."/>
            <person name="Markowitz V."/>
            <person name="Hugenholtz P."/>
            <person name="Kyrpides N.C."/>
            <person name="Klenk H.P."/>
        </authorList>
    </citation>
    <scope>NUCLEOTIDE SEQUENCE [LARGE SCALE GENOMIC DNA]</scope>
    <source>
        <strain evidence="4">ATCC BAA-1197 / DSM 17291 / Cas60314</strain>
    </source>
</reference>
<protein>
    <recommendedName>
        <fullName evidence="2">UPF0102 protein Tlie_0527</fullName>
    </recommendedName>
</protein>
<dbReference type="eggNOG" id="COG0792">
    <property type="taxonomic scope" value="Bacteria"/>
</dbReference>
<dbReference type="STRING" id="580340.Tlie_0527"/>
<dbReference type="CDD" id="cd20736">
    <property type="entry name" value="PoNe_Nuclease"/>
    <property type="match status" value="1"/>
</dbReference>
<name>G7V826_THELD</name>
<evidence type="ECO:0000313" key="4">
    <source>
        <dbReference type="Proteomes" id="UP000005868"/>
    </source>
</evidence>
<dbReference type="InterPro" id="IPR011856">
    <property type="entry name" value="tRNA_endonuc-like_dom_sf"/>
</dbReference>
<evidence type="ECO:0000256" key="2">
    <source>
        <dbReference type="HAMAP-Rule" id="MF_00048"/>
    </source>
</evidence>
<evidence type="ECO:0000313" key="3">
    <source>
        <dbReference type="EMBL" id="AER66262.1"/>
    </source>
</evidence>
<dbReference type="GO" id="GO:0003676">
    <property type="term" value="F:nucleic acid binding"/>
    <property type="evidence" value="ECO:0007669"/>
    <property type="project" value="InterPro"/>
</dbReference>
<dbReference type="Pfam" id="PF02021">
    <property type="entry name" value="UPF0102"/>
    <property type="match status" value="1"/>
</dbReference>
<organism evidence="3 4">
    <name type="scientific">Thermovirga lienii (strain ATCC BAA-1197 / DSM 17291 / Cas60314)</name>
    <dbReference type="NCBI Taxonomy" id="580340"/>
    <lineage>
        <taxon>Bacteria</taxon>
        <taxon>Thermotogati</taxon>
        <taxon>Synergistota</taxon>
        <taxon>Synergistia</taxon>
        <taxon>Synergistales</taxon>
        <taxon>Thermovirgaceae</taxon>
        <taxon>Thermovirga</taxon>
    </lineage>
</organism>
<dbReference type="InterPro" id="IPR003509">
    <property type="entry name" value="UPF0102_YraN-like"/>
</dbReference>
<dbReference type="OrthoDB" id="9802516at2"/>
<dbReference type="Gene3D" id="3.40.1350.10">
    <property type="match status" value="1"/>
</dbReference>
<dbReference type="EMBL" id="CP003096">
    <property type="protein sequence ID" value="AER66262.1"/>
    <property type="molecule type" value="Genomic_DNA"/>
</dbReference>
<reference evidence="4" key="1">
    <citation type="submission" date="2011-10" db="EMBL/GenBank/DDBJ databases">
        <title>The complete genome of chromosome of Thermovirga lienii DSM 17291.</title>
        <authorList>
            <consortium name="US DOE Joint Genome Institute (JGI-PGF)"/>
            <person name="Lucas S."/>
            <person name="Copeland A."/>
            <person name="Lapidus A."/>
            <person name="Glavina del Rio T."/>
            <person name="Dalin E."/>
            <person name="Tice H."/>
            <person name="Bruce D."/>
            <person name="Goodwin L."/>
            <person name="Pitluck S."/>
            <person name="Peters L."/>
            <person name="Mikhailova N."/>
            <person name="Saunders E."/>
            <person name="Kyrpides N."/>
            <person name="Mavromatis K."/>
            <person name="Ivanova N."/>
            <person name="Last F.I."/>
            <person name="Brettin T."/>
            <person name="Detter J.C."/>
            <person name="Han C."/>
            <person name="Larimer F."/>
            <person name="Land M."/>
            <person name="Hauser L."/>
            <person name="Markowitz V."/>
            <person name="Cheng J.-F."/>
            <person name="Hugenholtz P."/>
            <person name="Woyke T."/>
            <person name="Wu D."/>
            <person name="Spring S."/>
            <person name="Schroeder M."/>
            <person name="Brambilla E.-M."/>
            <person name="Klenk H.-P."/>
            <person name="Eisen J.A."/>
        </authorList>
    </citation>
    <scope>NUCLEOTIDE SEQUENCE [LARGE SCALE GENOMIC DNA]</scope>
    <source>
        <strain evidence="4">ATCC BAA-1197 / DSM 17291 / Cas60314</strain>
    </source>
</reference>
<gene>
    <name evidence="3" type="ordered locus">Tlie_0527</name>
</gene>
<sequence length="123" mass="13633">MSSHLKLGSKGEDFACRKLEELGYEIVSRNVRFKLGEIDVVAMESGELVFVEVRTRSVGIMSPPEATVGPRKLKKLVRCGQAYVEKSGWSGPWRIDIAAVTVDKGNSMKFELFKDVTVGLVEI</sequence>
<dbReference type="HAMAP" id="MF_00048">
    <property type="entry name" value="UPF0102"/>
    <property type="match status" value="1"/>
</dbReference>
<accession>G7V826</accession>